<name>X1E726_9ZZZZ</name>
<organism evidence="1">
    <name type="scientific">marine sediment metagenome</name>
    <dbReference type="NCBI Taxonomy" id="412755"/>
    <lineage>
        <taxon>unclassified sequences</taxon>
        <taxon>metagenomes</taxon>
        <taxon>ecological metagenomes</taxon>
    </lineage>
</organism>
<evidence type="ECO:0000313" key="1">
    <source>
        <dbReference type="EMBL" id="GAH29066.1"/>
    </source>
</evidence>
<comment type="caution">
    <text evidence="1">The sequence shown here is derived from an EMBL/GenBank/DDBJ whole genome shotgun (WGS) entry which is preliminary data.</text>
</comment>
<gene>
    <name evidence="1" type="ORF">S01H4_65798</name>
</gene>
<proteinExistence type="predicted"/>
<protein>
    <submittedName>
        <fullName evidence="1">Uncharacterized protein</fullName>
    </submittedName>
</protein>
<dbReference type="AlphaFoldDB" id="X1E726"/>
<sequence>MFVLECLGILNTFRTNYYSNIVELIPQIKSIKETFAIAS</sequence>
<accession>X1E726</accession>
<reference evidence="1" key="1">
    <citation type="journal article" date="2014" name="Front. Microbiol.">
        <title>High frequency of phylogenetically diverse reductive dehalogenase-homologous genes in deep subseafloor sedimentary metagenomes.</title>
        <authorList>
            <person name="Kawai M."/>
            <person name="Futagami T."/>
            <person name="Toyoda A."/>
            <person name="Takaki Y."/>
            <person name="Nishi S."/>
            <person name="Hori S."/>
            <person name="Arai W."/>
            <person name="Tsubouchi T."/>
            <person name="Morono Y."/>
            <person name="Uchiyama I."/>
            <person name="Ito T."/>
            <person name="Fujiyama A."/>
            <person name="Inagaki F."/>
            <person name="Takami H."/>
        </authorList>
    </citation>
    <scope>NUCLEOTIDE SEQUENCE</scope>
    <source>
        <strain evidence="1">Expedition CK06-06</strain>
    </source>
</reference>
<dbReference type="EMBL" id="BART01040419">
    <property type="protein sequence ID" value="GAH29066.1"/>
    <property type="molecule type" value="Genomic_DNA"/>
</dbReference>